<sequence>MQVKGGRLELLVPHMLRSQLLRPGFVRLSLKLGAARSMPAWAKLQFTQHGVGETDLDDVLGRVTSLESWSDEWEATARAYEKRGRDAIEFGKVREASRHFLTASAAYNFAQYVLFMDPERKRQLHAGCVRAYASAAPHFDVPAVPFEVPFRRYLLRGYLRVPPGDGPRPVVVIFNGTNAVKEELHWWADAFVQRGCAVCTFDGPGLGETFHRLGHVGEPRPIGVAIMNHIEAHPELDPDAVGFMGLSLGGYCAIRMAAHDPRVKAVCAVSPPYSADVYWNVTLASMRRELASLYDMPVEEMDKHIPRITLDGVIDTLDRPLMVAGGGRDMITPGDEAFRIFESARCERELVFYPRAAHECFNVLSDLRPRMVGWMTRQLARHRPGMVARPKRAVPPRDYAYFAAEACDPDFADELRGEQHPVEWHERTEQPGLSANFRWPWLVDRSLEVVHRAAIA</sequence>
<comment type="caution">
    <text evidence="2">The sequence shown here is derived from an EMBL/GenBank/DDBJ whole genome shotgun (WGS) entry which is preliminary data.</text>
</comment>
<dbReference type="SUPFAM" id="SSF53474">
    <property type="entry name" value="alpha/beta-Hydrolases"/>
    <property type="match status" value="1"/>
</dbReference>
<dbReference type="GO" id="GO:0016787">
    <property type="term" value="F:hydrolase activity"/>
    <property type="evidence" value="ECO:0007669"/>
    <property type="project" value="UniProtKB-KW"/>
</dbReference>
<dbReference type="EMBL" id="JACRIW010000108">
    <property type="protein sequence ID" value="MBI5170741.1"/>
    <property type="molecule type" value="Genomic_DNA"/>
</dbReference>
<protein>
    <submittedName>
        <fullName evidence="2">Alpha/beta hydrolase</fullName>
    </submittedName>
</protein>
<dbReference type="InterPro" id="IPR010520">
    <property type="entry name" value="FrsA-like"/>
</dbReference>
<dbReference type="Gene3D" id="1.20.1440.110">
    <property type="entry name" value="acylaminoacyl peptidase"/>
    <property type="match status" value="1"/>
</dbReference>
<gene>
    <name evidence="2" type="ORF">HZA61_14730</name>
</gene>
<dbReference type="Proteomes" id="UP000696931">
    <property type="component" value="Unassembled WGS sequence"/>
</dbReference>
<accession>A0A933WA79</accession>
<dbReference type="InterPro" id="IPR029058">
    <property type="entry name" value="AB_hydrolase_fold"/>
</dbReference>
<proteinExistence type="predicted"/>
<keyword evidence="1 2" id="KW-0378">Hydrolase</keyword>
<evidence type="ECO:0000313" key="3">
    <source>
        <dbReference type="Proteomes" id="UP000696931"/>
    </source>
</evidence>
<evidence type="ECO:0000313" key="2">
    <source>
        <dbReference type="EMBL" id="MBI5170741.1"/>
    </source>
</evidence>
<evidence type="ECO:0000256" key="1">
    <source>
        <dbReference type="ARBA" id="ARBA00022801"/>
    </source>
</evidence>
<dbReference type="Pfam" id="PF06500">
    <property type="entry name" value="FrsA-like"/>
    <property type="match status" value="1"/>
</dbReference>
<dbReference type="PANTHER" id="PTHR22946">
    <property type="entry name" value="DIENELACTONE HYDROLASE DOMAIN-CONTAINING PROTEIN-RELATED"/>
    <property type="match status" value="1"/>
</dbReference>
<dbReference type="PANTHER" id="PTHR22946:SF12">
    <property type="entry name" value="CONIDIAL PIGMENT BIOSYNTHESIS PROTEIN AYG1 (AFU_ORTHOLOGUE AFUA_2G17550)"/>
    <property type="match status" value="1"/>
</dbReference>
<dbReference type="Gene3D" id="3.40.50.1820">
    <property type="entry name" value="alpha/beta hydrolase"/>
    <property type="match status" value="1"/>
</dbReference>
<name>A0A933WA79_UNCEI</name>
<dbReference type="AlphaFoldDB" id="A0A933WA79"/>
<organism evidence="2 3">
    <name type="scientific">Eiseniibacteriota bacterium</name>
    <dbReference type="NCBI Taxonomy" id="2212470"/>
    <lineage>
        <taxon>Bacteria</taxon>
        <taxon>Candidatus Eiseniibacteriota</taxon>
    </lineage>
</organism>
<dbReference type="InterPro" id="IPR050261">
    <property type="entry name" value="FrsA_esterase"/>
</dbReference>
<reference evidence="2" key="1">
    <citation type="submission" date="2020-07" db="EMBL/GenBank/DDBJ databases">
        <title>Huge and variable diversity of episymbiotic CPR bacteria and DPANN archaea in groundwater ecosystems.</title>
        <authorList>
            <person name="He C.Y."/>
            <person name="Keren R."/>
            <person name="Whittaker M."/>
            <person name="Farag I.F."/>
            <person name="Doudna J."/>
            <person name="Cate J.H.D."/>
            <person name="Banfield J.F."/>
        </authorList>
    </citation>
    <scope>NUCLEOTIDE SEQUENCE</scope>
    <source>
        <strain evidence="2">NC_groundwater_1813_Pr3_B-0.1um_71_17</strain>
    </source>
</reference>